<evidence type="ECO:0000313" key="5">
    <source>
        <dbReference type="EMBL" id="KKB56329.1"/>
    </source>
</evidence>
<dbReference type="EMBL" id="AQHV01000011">
    <property type="protein sequence ID" value="KKB56329.1"/>
    <property type="molecule type" value="Genomic_DNA"/>
</dbReference>
<keyword evidence="2" id="KW-0238">DNA-binding</keyword>
<dbReference type="PATRIC" id="fig|927665.4.peg.2370"/>
<name>A0A0F5JEY2_9BACT</name>
<comment type="similarity">
    <text evidence="1">Belongs to the 'phage' integrase family.</text>
</comment>
<protein>
    <recommendedName>
        <fullName evidence="4">Tyr recombinase domain-containing protein</fullName>
    </recommendedName>
</protein>
<dbReference type="InterPro" id="IPR035386">
    <property type="entry name" value="Arm-DNA-bind_5"/>
</dbReference>
<dbReference type="InterPro" id="IPR050090">
    <property type="entry name" value="Tyrosine_recombinase_XerCD"/>
</dbReference>
<dbReference type="GO" id="GO:0006310">
    <property type="term" value="P:DNA recombination"/>
    <property type="evidence" value="ECO:0007669"/>
    <property type="project" value="UniProtKB-KW"/>
</dbReference>
<organism evidence="5 6">
    <name type="scientific">Parabacteroides goldsteinii DSM 19448 = WAL 12034</name>
    <dbReference type="NCBI Taxonomy" id="927665"/>
    <lineage>
        <taxon>Bacteria</taxon>
        <taxon>Pseudomonadati</taxon>
        <taxon>Bacteroidota</taxon>
        <taxon>Bacteroidia</taxon>
        <taxon>Bacteroidales</taxon>
        <taxon>Tannerellaceae</taxon>
        <taxon>Parabacteroides</taxon>
    </lineage>
</organism>
<dbReference type="CDD" id="cd01185">
    <property type="entry name" value="INTN1_C_like"/>
    <property type="match status" value="1"/>
</dbReference>
<dbReference type="RefSeq" id="WP_046146156.1">
    <property type="nucleotide sequence ID" value="NZ_KQ033912.1"/>
</dbReference>
<dbReference type="Pfam" id="PF13102">
    <property type="entry name" value="Phage_int_SAM_5"/>
    <property type="match status" value="1"/>
</dbReference>
<evidence type="ECO:0000256" key="2">
    <source>
        <dbReference type="ARBA" id="ARBA00023125"/>
    </source>
</evidence>
<dbReference type="AlphaFoldDB" id="A0A0F5JEY2"/>
<gene>
    <name evidence="5" type="ORF">HMPREF1535_02303</name>
</gene>
<dbReference type="HOGENOM" id="CLU_033139_2_0_10"/>
<sequence length="408" mass="47155">MRSTFKLLYFVKRNAVKKNGNAPIIARITIDQVVAQFNTKLEINPAHWSVELGKASGRTAEAVHINSMLESIRSTVHQHYHALMAQDGYVTAELVKNAFLGKIARERTLIEFFKQHNEQYLQKVKMNTADKTYSRYELTKKRLMEFMKFKYSVSDMLIKDINVVFIEDFLLYIKNNYGCSHNTAMKFVQRFRTVVNFAKNTGLVTADPFGSYRVRFERTDRDYLTMEEITTIYNHEFSSKRLEQVRDLFIFSCYTALSYIDVCELRQEDIRTGFDGNLWIIRKRHKTNVTSTVRLLDIPKAILEKYKDKLPNGKILPVISNQKMNDYLKEIAAICGIEKTLTYHVARHSCATSVLLANGVPIETVSKILGHTNIRTTQIYARITDLKVSGDMEMLAQKLDVPNRTASR</sequence>
<proteinExistence type="inferred from homology"/>
<dbReference type="STRING" id="927665.HMPREF1535_02303"/>
<dbReference type="GO" id="GO:0015074">
    <property type="term" value="P:DNA integration"/>
    <property type="evidence" value="ECO:0007669"/>
    <property type="project" value="InterPro"/>
</dbReference>
<evidence type="ECO:0000259" key="4">
    <source>
        <dbReference type="PROSITE" id="PS51898"/>
    </source>
</evidence>
<dbReference type="GO" id="GO:0003677">
    <property type="term" value="F:DNA binding"/>
    <property type="evidence" value="ECO:0007669"/>
    <property type="project" value="UniProtKB-KW"/>
</dbReference>
<dbReference type="Gene3D" id="1.10.443.10">
    <property type="entry name" value="Intergrase catalytic core"/>
    <property type="match status" value="1"/>
</dbReference>
<feature type="domain" description="Tyr recombinase" evidence="4">
    <location>
        <begin position="219"/>
        <end position="400"/>
    </location>
</feature>
<dbReference type="InterPro" id="IPR011010">
    <property type="entry name" value="DNA_brk_join_enz"/>
</dbReference>
<evidence type="ECO:0000256" key="3">
    <source>
        <dbReference type="ARBA" id="ARBA00023172"/>
    </source>
</evidence>
<dbReference type="InterPro" id="IPR010998">
    <property type="entry name" value="Integrase_recombinase_N"/>
</dbReference>
<comment type="caution">
    <text evidence="5">The sequence shown here is derived from an EMBL/GenBank/DDBJ whole genome shotgun (WGS) entry which is preliminary data.</text>
</comment>
<evidence type="ECO:0000256" key="1">
    <source>
        <dbReference type="ARBA" id="ARBA00008857"/>
    </source>
</evidence>
<dbReference type="Proteomes" id="UP000033047">
    <property type="component" value="Unassembled WGS sequence"/>
</dbReference>
<evidence type="ECO:0000313" key="6">
    <source>
        <dbReference type="Proteomes" id="UP000033047"/>
    </source>
</evidence>
<dbReference type="PROSITE" id="PS51898">
    <property type="entry name" value="TYR_RECOMBINASE"/>
    <property type="match status" value="1"/>
</dbReference>
<dbReference type="SUPFAM" id="SSF56349">
    <property type="entry name" value="DNA breaking-rejoining enzymes"/>
    <property type="match status" value="1"/>
</dbReference>
<accession>A0A0F5JEY2</accession>
<dbReference type="PANTHER" id="PTHR30349">
    <property type="entry name" value="PHAGE INTEGRASE-RELATED"/>
    <property type="match status" value="1"/>
</dbReference>
<dbReference type="Gene3D" id="1.10.150.130">
    <property type="match status" value="1"/>
</dbReference>
<dbReference type="InterPro" id="IPR013762">
    <property type="entry name" value="Integrase-like_cat_sf"/>
</dbReference>
<dbReference type="Pfam" id="PF17293">
    <property type="entry name" value="Arm-DNA-bind_5"/>
    <property type="match status" value="1"/>
</dbReference>
<dbReference type="InterPro" id="IPR002104">
    <property type="entry name" value="Integrase_catalytic"/>
</dbReference>
<dbReference type="PANTHER" id="PTHR30349:SF64">
    <property type="entry name" value="PROPHAGE INTEGRASE INTD-RELATED"/>
    <property type="match status" value="1"/>
</dbReference>
<dbReference type="Pfam" id="PF00589">
    <property type="entry name" value="Phage_integrase"/>
    <property type="match status" value="1"/>
</dbReference>
<dbReference type="InterPro" id="IPR025269">
    <property type="entry name" value="SAM-like_dom"/>
</dbReference>
<keyword evidence="3" id="KW-0233">DNA recombination</keyword>
<reference evidence="5 6" key="1">
    <citation type="submission" date="2013-04" db="EMBL/GenBank/DDBJ databases">
        <title>The Genome Sequence of Parabacteroides goldsteinii DSM 19448.</title>
        <authorList>
            <consortium name="The Broad Institute Genomics Platform"/>
            <person name="Earl A."/>
            <person name="Ward D."/>
            <person name="Feldgarden M."/>
            <person name="Gevers D."/>
            <person name="Martens E."/>
            <person name="Sakamoto M."/>
            <person name="Benno Y."/>
            <person name="Song Y."/>
            <person name="Liu C."/>
            <person name="Lee J."/>
            <person name="Bolanos M."/>
            <person name="Vaisanen M.L."/>
            <person name="Finegold S.M."/>
            <person name="Walker B."/>
            <person name="Young S."/>
            <person name="Zeng Q."/>
            <person name="Gargeya S."/>
            <person name="Fitzgerald M."/>
            <person name="Haas B."/>
            <person name="Abouelleil A."/>
            <person name="Allen A.W."/>
            <person name="Alvarado L."/>
            <person name="Arachchi H.M."/>
            <person name="Berlin A.M."/>
            <person name="Chapman S.B."/>
            <person name="Gainer-Dewar J."/>
            <person name="Goldberg J."/>
            <person name="Griggs A."/>
            <person name="Gujja S."/>
            <person name="Hansen M."/>
            <person name="Howarth C."/>
            <person name="Imamovic A."/>
            <person name="Ireland A."/>
            <person name="Larimer J."/>
            <person name="McCowan C."/>
            <person name="Murphy C."/>
            <person name="Pearson M."/>
            <person name="Poon T.W."/>
            <person name="Priest M."/>
            <person name="Roberts A."/>
            <person name="Saif S."/>
            <person name="Shea T."/>
            <person name="Sisk P."/>
            <person name="Sykes S."/>
            <person name="Wortman J."/>
            <person name="Nusbaum C."/>
            <person name="Birren B."/>
        </authorList>
    </citation>
    <scope>NUCLEOTIDE SEQUENCE [LARGE SCALE GENOMIC DNA]</scope>
    <source>
        <strain evidence="5 6">DSM 19448</strain>
    </source>
</reference>